<keyword evidence="2" id="KW-0067">ATP-binding</keyword>
<dbReference type="OrthoDB" id="5969357at2759"/>
<proteinExistence type="inferred from homology"/>
<dbReference type="Pfam" id="PF21521">
    <property type="entry name" value="MYO6_lever"/>
    <property type="match status" value="1"/>
</dbReference>
<evidence type="ECO:0000256" key="3">
    <source>
        <dbReference type="ARBA" id="ARBA00023123"/>
    </source>
</evidence>
<evidence type="ECO:0000256" key="1">
    <source>
        <dbReference type="ARBA" id="ARBA00022741"/>
    </source>
</evidence>
<sequence>MDQATAARDALAKALYSHLFDHIVSQVNQCFPFKTSSTFIGVLDIAGFEFFDLNSFEQFCINYCNEKLQQFFNERVLKQEQELYKKEGLNVREIHFIDNQDCIDLIESKNNGILVLLNEESKLPKSTFQHFTTEVFQKNKGHFRLALPRKSHLVIHRNIKDDEGFLIRHFAGAVCYNTCEFIGKNNDALHSDLEAVLHTSQDNFLKSLFPNKQEADNFLLPTKKKLAFDSIGSKFKNQLNKLMEKLRNTGANFIRCIKPNGTMQSSSFEGGSILGQLECAGMVSVLQLMQEGYPSRTLFNDLYKMYGKYLPQKLAKLDPRTFCQALFRAVGMDSEDFKFGMTKVFFRPGKFAVFDQIMQSDPENLKALVSKVARWIVVNRWKKAIWCAISVQKLANKIKYRARACITIQKTVKMFLAWKRHRPRYDRI</sequence>
<dbReference type="GO" id="GO:0007015">
    <property type="term" value="P:actin filament organization"/>
    <property type="evidence" value="ECO:0007669"/>
    <property type="project" value="TreeGrafter"/>
</dbReference>
<keyword evidence="4" id="KW-0505">Motor protein</keyword>
<name>A0A7D9JLI4_PARCT</name>
<protein>
    <submittedName>
        <fullName evidence="7">Unconventional myosin-VI isoform X2</fullName>
    </submittedName>
</protein>
<evidence type="ECO:0000256" key="5">
    <source>
        <dbReference type="ARBA" id="ARBA00023203"/>
    </source>
</evidence>
<dbReference type="SMART" id="SM00242">
    <property type="entry name" value="MYSc"/>
    <property type="match status" value="1"/>
</dbReference>
<evidence type="ECO:0000256" key="4">
    <source>
        <dbReference type="ARBA" id="ARBA00023175"/>
    </source>
</evidence>
<dbReference type="SUPFAM" id="SSF52540">
    <property type="entry name" value="P-loop containing nucleoside triphosphate hydrolases"/>
    <property type="match status" value="1"/>
</dbReference>
<dbReference type="AlphaFoldDB" id="A0A7D9JLI4"/>
<dbReference type="PANTHER" id="PTHR13140:SF745">
    <property type="entry name" value="UNCONVENTIONAL MYOSIN-VI"/>
    <property type="match status" value="1"/>
</dbReference>
<dbReference type="Gene3D" id="3.40.850.10">
    <property type="entry name" value="Kinesin motor domain"/>
    <property type="match status" value="1"/>
</dbReference>
<dbReference type="Pfam" id="PF00063">
    <property type="entry name" value="Myosin_head"/>
    <property type="match status" value="1"/>
</dbReference>
<dbReference type="Gene3D" id="1.20.58.530">
    <property type="match status" value="1"/>
</dbReference>
<evidence type="ECO:0000256" key="6">
    <source>
        <dbReference type="PROSITE-ProRule" id="PRU00782"/>
    </source>
</evidence>
<organism evidence="7 8">
    <name type="scientific">Paramuricea clavata</name>
    <name type="common">Red gorgonian</name>
    <name type="synonym">Violescent sea-whip</name>
    <dbReference type="NCBI Taxonomy" id="317549"/>
    <lineage>
        <taxon>Eukaryota</taxon>
        <taxon>Metazoa</taxon>
        <taxon>Cnidaria</taxon>
        <taxon>Anthozoa</taxon>
        <taxon>Octocorallia</taxon>
        <taxon>Malacalcyonacea</taxon>
        <taxon>Plexauridae</taxon>
        <taxon>Paramuricea</taxon>
    </lineage>
</organism>
<keyword evidence="3 6" id="KW-0518">Myosin</keyword>
<dbReference type="InterPro" id="IPR036961">
    <property type="entry name" value="Kinesin_motor_dom_sf"/>
</dbReference>
<dbReference type="Gene3D" id="3.30.70.1590">
    <property type="match status" value="1"/>
</dbReference>
<dbReference type="PROSITE" id="PS51456">
    <property type="entry name" value="MYOSIN_MOTOR"/>
    <property type="match status" value="1"/>
</dbReference>
<dbReference type="CDD" id="cd21759">
    <property type="entry name" value="CBD_MYO6-like"/>
    <property type="match status" value="1"/>
</dbReference>
<dbReference type="GO" id="GO:0005524">
    <property type="term" value="F:ATP binding"/>
    <property type="evidence" value="ECO:0007669"/>
    <property type="project" value="UniProtKB-KW"/>
</dbReference>
<comment type="caution">
    <text evidence="6">Lacks conserved residue(s) required for the propagation of feature annotation.</text>
</comment>
<dbReference type="FunFam" id="1.20.58.530:FF:000006">
    <property type="entry name" value="Putative unconventional myosin-VI"/>
    <property type="match status" value="1"/>
</dbReference>
<dbReference type="InterPro" id="IPR001609">
    <property type="entry name" value="Myosin_head_motor_dom-like"/>
</dbReference>
<keyword evidence="1" id="KW-0547">Nucleotide-binding</keyword>
<comment type="similarity">
    <text evidence="6">Belongs to the TRAFAC class myosin-kinesin ATPase superfamily. Myosin family.</text>
</comment>
<dbReference type="Proteomes" id="UP001152795">
    <property type="component" value="Unassembled WGS sequence"/>
</dbReference>
<keyword evidence="5 6" id="KW-0009">Actin-binding</keyword>
<dbReference type="GO" id="GO:0030139">
    <property type="term" value="C:endocytic vesicle"/>
    <property type="evidence" value="ECO:0007669"/>
    <property type="project" value="TreeGrafter"/>
</dbReference>
<dbReference type="GO" id="GO:0005886">
    <property type="term" value="C:plasma membrane"/>
    <property type="evidence" value="ECO:0007669"/>
    <property type="project" value="TreeGrafter"/>
</dbReference>
<evidence type="ECO:0000313" key="7">
    <source>
        <dbReference type="EMBL" id="CAB4031666.1"/>
    </source>
</evidence>
<dbReference type="PRINTS" id="PR00193">
    <property type="entry name" value="MYOSINHEAVY"/>
</dbReference>
<reference evidence="7" key="1">
    <citation type="submission" date="2020-04" db="EMBL/GenBank/DDBJ databases">
        <authorList>
            <person name="Alioto T."/>
            <person name="Alioto T."/>
            <person name="Gomez Garrido J."/>
        </authorList>
    </citation>
    <scope>NUCLEOTIDE SEQUENCE</scope>
    <source>
        <strain evidence="7">A484AB</strain>
    </source>
</reference>
<keyword evidence="8" id="KW-1185">Reference proteome</keyword>
<comment type="caution">
    <text evidence="7">The sequence shown here is derived from an EMBL/GenBank/DDBJ whole genome shotgun (WGS) entry which is preliminary data.</text>
</comment>
<dbReference type="GO" id="GO:0030048">
    <property type="term" value="P:actin filament-based movement"/>
    <property type="evidence" value="ECO:0007669"/>
    <property type="project" value="TreeGrafter"/>
</dbReference>
<dbReference type="GO" id="GO:0051015">
    <property type="term" value="F:actin filament binding"/>
    <property type="evidence" value="ECO:0007669"/>
    <property type="project" value="TreeGrafter"/>
</dbReference>
<dbReference type="Gene3D" id="1.20.120.720">
    <property type="entry name" value="Myosin VI head, motor domain, U50 subdomain"/>
    <property type="match status" value="1"/>
</dbReference>
<dbReference type="InterPro" id="IPR027417">
    <property type="entry name" value="P-loop_NTPase"/>
</dbReference>
<evidence type="ECO:0000313" key="8">
    <source>
        <dbReference type="Proteomes" id="UP001152795"/>
    </source>
</evidence>
<evidence type="ECO:0000256" key="2">
    <source>
        <dbReference type="ARBA" id="ARBA00022840"/>
    </source>
</evidence>
<accession>A0A7D9JLI4</accession>
<dbReference type="GO" id="GO:0000146">
    <property type="term" value="F:microfilament motor activity"/>
    <property type="evidence" value="ECO:0007669"/>
    <property type="project" value="TreeGrafter"/>
</dbReference>
<dbReference type="EMBL" id="CACRXK020017812">
    <property type="protein sequence ID" value="CAB4031666.1"/>
    <property type="molecule type" value="Genomic_DNA"/>
</dbReference>
<dbReference type="InterPro" id="IPR049016">
    <property type="entry name" value="MYO6_lever"/>
</dbReference>
<feature type="region of interest" description="Actin-binding" evidence="6">
    <location>
        <begin position="239"/>
        <end position="261"/>
    </location>
</feature>
<dbReference type="Gene3D" id="6.10.220.10">
    <property type="match status" value="1"/>
</dbReference>
<dbReference type="PANTHER" id="PTHR13140">
    <property type="entry name" value="MYOSIN"/>
    <property type="match status" value="1"/>
</dbReference>
<dbReference type="GO" id="GO:0016459">
    <property type="term" value="C:myosin complex"/>
    <property type="evidence" value="ECO:0007669"/>
    <property type="project" value="UniProtKB-KW"/>
</dbReference>
<gene>
    <name evidence="7" type="ORF">PACLA_8A006377</name>
</gene>